<proteinExistence type="predicted"/>
<comment type="caution">
    <text evidence="6">The sequence shown here is derived from an EMBL/GenBank/DDBJ whole genome shotgun (WGS) entry which is preliminary data.</text>
</comment>
<dbReference type="InterPro" id="IPR036388">
    <property type="entry name" value="WH-like_DNA-bd_sf"/>
</dbReference>
<evidence type="ECO:0000259" key="4">
    <source>
        <dbReference type="PROSITE" id="PS51077"/>
    </source>
</evidence>
<dbReference type="SUPFAM" id="SSF55781">
    <property type="entry name" value="GAF domain-like"/>
    <property type="match status" value="1"/>
</dbReference>
<evidence type="ECO:0000313" key="6">
    <source>
        <dbReference type="EMBL" id="MFF3574544.1"/>
    </source>
</evidence>
<protein>
    <submittedName>
        <fullName evidence="6">IclR family transcriptional regulator</fullName>
    </submittedName>
</protein>
<sequence length="271" mass="29410">MTGEREPVARALDVLSWFAANPVPPWGIRQVARSLEMSPATVHRIFGIFEGRRLLERDEDGNYVPGVELYRVCHSVAARMSPVRLVRRHLEALSAECSETVLFGVYDAGRGQMMVIDVVPSTHPVQYLSEVNHWMPIHSGASGLAILASLPESERESVYEAGLPSLTDRTLVTAEDVEAALGDVRARGFAVTHGQRTVGAVGFAAPIFDAGGNVFGDVCVTIPEQRFAESMTETVGACVRETSKIVTEELRRAGFRRGITGASSASMARSR</sequence>
<dbReference type="SMART" id="SM00346">
    <property type="entry name" value="HTH_ICLR"/>
    <property type="match status" value="1"/>
</dbReference>
<keyword evidence="7" id="KW-1185">Reference proteome</keyword>
<dbReference type="Gene3D" id="1.10.10.10">
    <property type="entry name" value="Winged helix-like DNA-binding domain superfamily/Winged helix DNA-binding domain"/>
    <property type="match status" value="1"/>
</dbReference>
<dbReference type="Pfam" id="PF01614">
    <property type="entry name" value="IclR_C"/>
    <property type="match status" value="1"/>
</dbReference>
<dbReference type="PANTHER" id="PTHR30136">
    <property type="entry name" value="HELIX-TURN-HELIX TRANSCRIPTIONAL REGULATOR, ICLR FAMILY"/>
    <property type="match status" value="1"/>
</dbReference>
<dbReference type="Proteomes" id="UP001601992">
    <property type="component" value="Unassembled WGS sequence"/>
</dbReference>
<dbReference type="InterPro" id="IPR050707">
    <property type="entry name" value="HTH_MetabolicPath_Reg"/>
</dbReference>
<accession>A0ABW6SFW4</accession>
<evidence type="ECO:0000259" key="5">
    <source>
        <dbReference type="PROSITE" id="PS51078"/>
    </source>
</evidence>
<dbReference type="InterPro" id="IPR029016">
    <property type="entry name" value="GAF-like_dom_sf"/>
</dbReference>
<reference evidence="6 7" key="1">
    <citation type="submission" date="2024-10" db="EMBL/GenBank/DDBJ databases">
        <title>The Natural Products Discovery Center: Release of the First 8490 Sequenced Strains for Exploring Actinobacteria Biosynthetic Diversity.</title>
        <authorList>
            <person name="Kalkreuter E."/>
            <person name="Kautsar S.A."/>
            <person name="Yang D."/>
            <person name="Bader C.D."/>
            <person name="Teijaro C.N."/>
            <person name="Fluegel L."/>
            <person name="Davis C.M."/>
            <person name="Simpson J.R."/>
            <person name="Lauterbach L."/>
            <person name="Steele A.D."/>
            <person name="Gui C."/>
            <person name="Meng S."/>
            <person name="Li G."/>
            <person name="Viehrig K."/>
            <person name="Ye F."/>
            <person name="Su P."/>
            <person name="Kiefer A.F."/>
            <person name="Nichols A."/>
            <person name="Cepeda A.J."/>
            <person name="Yan W."/>
            <person name="Fan B."/>
            <person name="Jiang Y."/>
            <person name="Adhikari A."/>
            <person name="Zheng C.-J."/>
            <person name="Schuster L."/>
            <person name="Cowan T.M."/>
            <person name="Smanski M.J."/>
            <person name="Chevrette M.G."/>
            <person name="De Carvalho L.P.S."/>
            <person name="Shen B."/>
        </authorList>
    </citation>
    <scope>NUCLEOTIDE SEQUENCE [LARGE SCALE GENOMIC DNA]</scope>
    <source>
        <strain evidence="6 7">NPDC002593</strain>
    </source>
</reference>
<dbReference type="Pfam" id="PF09339">
    <property type="entry name" value="HTH_IclR"/>
    <property type="match status" value="1"/>
</dbReference>
<evidence type="ECO:0000256" key="3">
    <source>
        <dbReference type="ARBA" id="ARBA00023163"/>
    </source>
</evidence>
<keyword evidence="3" id="KW-0804">Transcription</keyword>
<keyword evidence="1" id="KW-0805">Transcription regulation</keyword>
<dbReference type="PANTHER" id="PTHR30136:SF24">
    <property type="entry name" value="HTH-TYPE TRANSCRIPTIONAL REPRESSOR ALLR"/>
    <property type="match status" value="1"/>
</dbReference>
<organism evidence="6 7">
    <name type="scientific">Nocardia jiangxiensis</name>
    <dbReference type="NCBI Taxonomy" id="282685"/>
    <lineage>
        <taxon>Bacteria</taxon>
        <taxon>Bacillati</taxon>
        <taxon>Actinomycetota</taxon>
        <taxon>Actinomycetes</taxon>
        <taxon>Mycobacteriales</taxon>
        <taxon>Nocardiaceae</taxon>
        <taxon>Nocardia</taxon>
    </lineage>
</organism>
<name>A0ABW6SFW4_9NOCA</name>
<dbReference type="PROSITE" id="PS51078">
    <property type="entry name" value="ICLR_ED"/>
    <property type="match status" value="1"/>
</dbReference>
<dbReference type="InterPro" id="IPR005471">
    <property type="entry name" value="Tscrpt_reg_IclR_N"/>
</dbReference>
<evidence type="ECO:0000256" key="1">
    <source>
        <dbReference type="ARBA" id="ARBA00023015"/>
    </source>
</evidence>
<evidence type="ECO:0000313" key="7">
    <source>
        <dbReference type="Proteomes" id="UP001601992"/>
    </source>
</evidence>
<evidence type="ECO:0000256" key="2">
    <source>
        <dbReference type="ARBA" id="ARBA00023125"/>
    </source>
</evidence>
<dbReference type="RefSeq" id="WP_083896290.1">
    <property type="nucleotide sequence ID" value="NZ_JBIAQY010000028.1"/>
</dbReference>
<gene>
    <name evidence="6" type="ORF">ACFYXQ_43030</name>
</gene>
<feature type="domain" description="IclR-ED" evidence="5">
    <location>
        <begin position="68"/>
        <end position="252"/>
    </location>
</feature>
<keyword evidence="2" id="KW-0238">DNA-binding</keyword>
<dbReference type="PROSITE" id="PS51077">
    <property type="entry name" value="HTH_ICLR"/>
    <property type="match status" value="1"/>
</dbReference>
<dbReference type="EMBL" id="JBIAQY010000028">
    <property type="protein sequence ID" value="MFF3574544.1"/>
    <property type="molecule type" value="Genomic_DNA"/>
</dbReference>
<dbReference type="Gene3D" id="3.30.450.40">
    <property type="match status" value="1"/>
</dbReference>
<feature type="domain" description="HTH iclR-type" evidence="4">
    <location>
        <begin position="5"/>
        <end position="67"/>
    </location>
</feature>
<dbReference type="SUPFAM" id="SSF46785">
    <property type="entry name" value="Winged helix' DNA-binding domain"/>
    <property type="match status" value="1"/>
</dbReference>
<dbReference type="InterPro" id="IPR014757">
    <property type="entry name" value="Tscrpt_reg_IclR_C"/>
</dbReference>
<dbReference type="InterPro" id="IPR036390">
    <property type="entry name" value="WH_DNA-bd_sf"/>
</dbReference>